<gene>
    <name evidence="1" type="primary">nbas_2</name>
    <name evidence="1" type="ORF">EYF80_018178</name>
</gene>
<dbReference type="AlphaFoldDB" id="A0A4Z2I336"/>
<dbReference type="EMBL" id="SRLO01000147">
    <property type="protein sequence ID" value="TNN71653.1"/>
    <property type="molecule type" value="Genomic_DNA"/>
</dbReference>
<comment type="caution">
    <text evidence="1">The sequence shown here is derived from an EMBL/GenBank/DDBJ whole genome shotgun (WGS) entry which is preliminary data.</text>
</comment>
<reference evidence="1 2" key="1">
    <citation type="submission" date="2019-03" db="EMBL/GenBank/DDBJ databases">
        <title>First draft genome of Liparis tanakae, snailfish: a comprehensive survey of snailfish specific genes.</title>
        <authorList>
            <person name="Kim W."/>
            <person name="Song I."/>
            <person name="Jeong J.-H."/>
            <person name="Kim D."/>
            <person name="Kim S."/>
            <person name="Ryu S."/>
            <person name="Song J.Y."/>
            <person name="Lee S.K."/>
        </authorList>
    </citation>
    <scope>NUCLEOTIDE SEQUENCE [LARGE SCALE GENOMIC DNA]</scope>
    <source>
        <tissue evidence="1">Muscle</tissue>
    </source>
</reference>
<evidence type="ECO:0000313" key="1">
    <source>
        <dbReference type="EMBL" id="TNN71653.1"/>
    </source>
</evidence>
<organism evidence="1 2">
    <name type="scientific">Liparis tanakae</name>
    <name type="common">Tanaka's snailfish</name>
    <dbReference type="NCBI Taxonomy" id="230148"/>
    <lineage>
        <taxon>Eukaryota</taxon>
        <taxon>Metazoa</taxon>
        <taxon>Chordata</taxon>
        <taxon>Craniata</taxon>
        <taxon>Vertebrata</taxon>
        <taxon>Euteleostomi</taxon>
        <taxon>Actinopterygii</taxon>
        <taxon>Neopterygii</taxon>
        <taxon>Teleostei</taxon>
        <taxon>Neoteleostei</taxon>
        <taxon>Acanthomorphata</taxon>
        <taxon>Eupercaria</taxon>
        <taxon>Perciformes</taxon>
        <taxon>Cottioidei</taxon>
        <taxon>Cottales</taxon>
        <taxon>Liparidae</taxon>
        <taxon>Liparis</taxon>
    </lineage>
</organism>
<dbReference type="Proteomes" id="UP000314294">
    <property type="component" value="Unassembled WGS sequence"/>
</dbReference>
<name>A0A4Z2I336_9TELE</name>
<evidence type="ECO:0000313" key="2">
    <source>
        <dbReference type="Proteomes" id="UP000314294"/>
    </source>
</evidence>
<keyword evidence="2" id="KW-1185">Reference proteome</keyword>
<sequence length="153" mass="17810">MRGFIHVRLHDALQREAPHLQRSDVASRRVSRVHVPFKSFQKDTVPQTRFFRSIDSMTDFCIRVTETTNIETCHYARSPRFLPLGAPFDVCFVAPSGSRVQIEDVEDEDKRYALFLDLLEAAHQWEEFQLLSLLLQAWPPMMKEEVCAPPSYD</sequence>
<dbReference type="OrthoDB" id="19988at2759"/>
<protein>
    <submittedName>
        <fullName evidence="1">Neuroblastoma-amplified sequence</fullName>
    </submittedName>
</protein>
<accession>A0A4Z2I336</accession>
<proteinExistence type="predicted"/>